<dbReference type="InterPro" id="IPR058788">
    <property type="entry name" value="ApnL_N"/>
</dbReference>
<feature type="domain" description="D-apionate lactonase TIM barrel" evidence="3">
    <location>
        <begin position="365"/>
        <end position="545"/>
    </location>
</feature>
<gene>
    <name evidence="4" type="ORF">CIK66_16600</name>
</gene>
<protein>
    <submittedName>
        <fullName evidence="4">Uncharacterized protein</fullName>
    </submittedName>
</protein>
<dbReference type="InterPro" id="IPR058787">
    <property type="entry name" value="ApnL_M"/>
</dbReference>
<evidence type="ECO:0000259" key="2">
    <source>
        <dbReference type="Pfam" id="PF25837"/>
    </source>
</evidence>
<evidence type="ECO:0000313" key="4">
    <source>
        <dbReference type="EMBL" id="PCC38015.1"/>
    </source>
</evidence>
<sequence>MPSGERWGSGRWSLDLRSDELADIRCDGLVVLRGVRAVARDADWQTAAPRVMHVERSPSSFVIELEIADRGIDLAGALRVEADGDQLSVTFEGEARSDSPTNRTGLVVLHPPHLAGTDLTVGRTDGTELAITFPAAISPHQPARDIAALSWADHGTTFRVDLGGDVFEMEDQRNWSDASFKTYNRSLDEPFPYTLAAGETVRQQVVLTAAGPTGPLAPARVPAIVQAAAAGATGLAEHAEPTTTASVAKSTGAPDASKAASPTVLTLVPCGPFPTIAVGASTAPEPGPQRTGELRDVLHVELDLADPAWSAALERARREADGLSVMLVSPTPPETAVLRTVLDTLADVDVRRIGIVDASSHVSEPALVEALRAVTPPGIPVVGGSRSHYTELNREWDRLPHADLDGLTFPITPLFHTLETEQLVESVAMQRVIVEDATSRAPGVPVHIGPVTLRPRFNNVATRPVAAPARTGLSAGYGTHRTAADDARQACPELATWTIASAAALAVPGVASLTCFEQWGPRGVRTADGADLPVRAAIDALSALEGGQLLTAASPDGLVWAIGARRSTRLPHHAQVQDQDRNQDQDQDQDQGCGTPGHHDEVLLANLSGYQRRVELRTTGANTSRHDLGAFEWVRSGTP</sequence>
<dbReference type="Pfam" id="PF25838">
    <property type="entry name" value="Apionate_lact_M"/>
    <property type="match status" value="1"/>
</dbReference>
<comment type="caution">
    <text evidence="4">The sequence shown here is derived from an EMBL/GenBank/DDBJ whole genome shotgun (WGS) entry which is preliminary data.</text>
</comment>
<evidence type="ECO:0000259" key="3">
    <source>
        <dbReference type="Pfam" id="PF25838"/>
    </source>
</evidence>
<feature type="region of interest" description="Disordered" evidence="1">
    <location>
        <begin position="236"/>
        <end position="256"/>
    </location>
</feature>
<proteinExistence type="predicted"/>
<feature type="domain" description="D-apionate lactonase N-terminal" evidence="2">
    <location>
        <begin position="5"/>
        <end position="210"/>
    </location>
</feature>
<reference evidence="4 5" key="1">
    <citation type="journal article" date="2017" name="Elife">
        <title>Extensive horizontal gene transfer in cheese-associated bacteria.</title>
        <authorList>
            <person name="Bonham K.S."/>
            <person name="Wolfe B.E."/>
            <person name="Dutton R.J."/>
        </authorList>
    </citation>
    <scope>NUCLEOTIDE SEQUENCE [LARGE SCALE GENOMIC DNA]</scope>
    <source>
        <strain evidence="4 5">341_9</strain>
    </source>
</reference>
<organism evidence="4 5">
    <name type="scientific">Brachybacterium alimentarium</name>
    <dbReference type="NCBI Taxonomy" id="47845"/>
    <lineage>
        <taxon>Bacteria</taxon>
        <taxon>Bacillati</taxon>
        <taxon>Actinomycetota</taxon>
        <taxon>Actinomycetes</taxon>
        <taxon>Micrococcales</taxon>
        <taxon>Dermabacteraceae</taxon>
        <taxon>Brachybacterium</taxon>
    </lineage>
</organism>
<evidence type="ECO:0000313" key="5">
    <source>
        <dbReference type="Proteomes" id="UP000218598"/>
    </source>
</evidence>
<dbReference type="Pfam" id="PF25837">
    <property type="entry name" value="Apionate_lact_N"/>
    <property type="match status" value="1"/>
</dbReference>
<name>A0A2A3YFZ1_9MICO</name>
<dbReference type="EMBL" id="NRGR01000029">
    <property type="protein sequence ID" value="PCC38015.1"/>
    <property type="molecule type" value="Genomic_DNA"/>
</dbReference>
<dbReference type="AlphaFoldDB" id="A0A2A3YFZ1"/>
<keyword evidence="5" id="KW-1185">Reference proteome</keyword>
<dbReference type="Proteomes" id="UP000218598">
    <property type="component" value="Unassembled WGS sequence"/>
</dbReference>
<accession>A0A2A3YFZ1</accession>
<feature type="region of interest" description="Disordered" evidence="1">
    <location>
        <begin position="570"/>
        <end position="600"/>
    </location>
</feature>
<evidence type="ECO:0000256" key="1">
    <source>
        <dbReference type="SAM" id="MobiDB-lite"/>
    </source>
</evidence>